<dbReference type="Proteomes" id="UP000286045">
    <property type="component" value="Unassembled WGS sequence"/>
</dbReference>
<evidence type="ECO:0000256" key="4">
    <source>
        <dbReference type="ARBA" id="ARBA00022857"/>
    </source>
</evidence>
<dbReference type="PROSITE" id="PS52019">
    <property type="entry name" value="PKS_MFAS_DH"/>
    <property type="match status" value="1"/>
</dbReference>
<dbReference type="SMART" id="SM00826">
    <property type="entry name" value="PKS_DH"/>
    <property type="match status" value="1"/>
</dbReference>
<dbReference type="SMART" id="SM00825">
    <property type="entry name" value="PKS_KS"/>
    <property type="match status" value="1"/>
</dbReference>
<keyword evidence="3" id="KW-0808">Transferase</keyword>
<dbReference type="InterPro" id="IPR029063">
    <property type="entry name" value="SAM-dependent_MTases_sf"/>
</dbReference>
<dbReference type="SUPFAM" id="SSF51735">
    <property type="entry name" value="NAD(P)-binding Rossmann-fold domains"/>
    <property type="match status" value="2"/>
</dbReference>
<feature type="active site" description="Proton donor; for dehydratase activity" evidence="8">
    <location>
        <position position="1198"/>
    </location>
</feature>
<dbReference type="Gene3D" id="3.10.129.110">
    <property type="entry name" value="Polyketide synthase dehydratase"/>
    <property type="match status" value="1"/>
</dbReference>
<dbReference type="InterPro" id="IPR020843">
    <property type="entry name" value="ER"/>
</dbReference>
<dbReference type="Gene3D" id="3.40.50.150">
    <property type="entry name" value="Vaccinia Virus protein VP39"/>
    <property type="match status" value="1"/>
</dbReference>
<dbReference type="GO" id="GO:0030639">
    <property type="term" value="P:polyketide biosynthetic process"/>
    <property type="evidence" value="ECO:0007669"/>
    <property type="project" value="UniProtKB-ARBA"/>
</dbReference>
<feature type="domain" description="Ketosynthase family 3 (KS3)" evidence="11">
    <location>
        <begin position="40"/>
        <end position="465"/>
    </location>
</feature>
<evidence type="ECO:0000256" key="3">
    <source>
        <dbReference type="ARBA" id="ARBA00022679"/>
    </source>
</evidence>
<keyword evidence="7" id="KW-0012">Acyltransferase</keyword>
<gene>
    <name evidence="13" type="ORF">EKO27_g6114</name>
</gene>
<dbReference type="Gene3D" id="3.90.180.10">
    <property type="entry name" value="Medium-chain alcohol dehydrogenases, catalytic domain"/>
    <property type="match status" value="1"/>
</dbReference>
<name>A0A439D3P0_9PEZI</name>
<dbReference type="Gene3D" id="3.40.50.720">
    <property type="entry name" value="NAD(P)-binding Rossmann-like Domain"/>
    <property type="match status" value="2"/>
</dbReference>
<dbReference type="Gene3D" id="3.30.70.3290">
    <property type="match status" value="1"/>
</dbReference>
<dbReference type="InterPro" id="IPR018201">
    <property type="entry name" value="Ketoacyl_synth_AS"/>
</dbReference>
<dbReference type="InterPro" id="IPR014031">
    <property type="entry name" value="Ketoacyl_synth_C"/>
</dbReference>
<dbReference type="SUPFAM" id="SSF53901">
    <property type="entry name" value="Thiolase-like"/>
    <property type="match status" value="1"/>
</dbReference>
<accession>A0A439D3P0</accession>
<dbReference type="InterPro" id="IPR020807">
    <property type="entry name" value="PKS_DH"/>
</dbReference>
<dbReference type="Pfam" id="PF16197">
    <property type="entry name" value="KAsynt_C_assoc"/>
    <property type="match status" value="1"/>
</dbReference>
<dbReference type="InterPro" id="IPR006162">
    <property type="entry name" value="Ppantetheine_attach_site"/>
</dbReference>
<dbReference type="EMBL" id="RYZI01000174">
    <property type="protein sequence ID" value="RWA09000.1"/>
    <property type="molecule type" value="Genomic_DNA"/>
</dbReference>
<dbReference type="SMART" id="SM00829">
    <property type="entry name" value="PKS_ER"/>
    <property type="match status" value="1"/>
</dbReference>
<comment type="caution">
    <text evidence="13">The sequence shown here is derived from an EMBL/GenBank/DDBJ whole genome shotgun (WGS) entry which is preliminary data.</text>
</comment>
<dbReference type="Gene3D" id="3.40.47.10">
    <property type="match status" value="1"/>
</dbReference>
<sequence>MATPLHNGVNGSGPEETLTNGHIEQPNAANGAACSTPPSPVPIAIVGMSCRFAGGASSPSKLWDLCVNAQSGWSEIPESRFDVRSLYHPDRERPGRTHVIGGHFLEEDVSLFDAAFFSFSADVAAAMDPQVRLLLEAVYEATENAGIPIEKLAGSNTSVFSGTYSKDFNDLSTSDVETLPVSFLTGTGTAMLSNRISHFYDLQGPSMTVDTGCSSGLTALHLGVSSIRSGDASISVVGASNTLLSPELFIAGSTQSMLGRDGKCYAWDSRAEGYGRGEGTAALILKPLDAALRDGDNIQAVIREIVLNQDGKTTTITSPSATAQEELIKECYKRAGLDIADTAYVEAHMTGTPSGDPIEAEALARTFGKARAPGSPAIVGSVKTNIGHTEPVSGLAAIIKSIHVLQNRAIPPNLNYQTTNPKIPLKDWNLTVPTDVIKLPDTYPLRVSVNNFGYGGTNAHLILEDAPSRPLETKSINGHSDGNFSTSPDQDDLSRVFFLSAKDAGVARTLGLNLASHARQSLENGKPLNINDLAYTLHQRRSKLPWRVAVTASSLAELATNLENPSLKAIQTAKVPRIAFVFNGQGAQWHAMGRELIDHYPVFSTAIRNADAILKEYGASWSLHEELMRDAKSTRVHHTNISQPISVAIQLCLVDLLKSWGISPSAVTSHSSGEIAAAYTVGVLSFKEALGVVYYRGELAMKYQTLASLDGAMLAAGLSAEKAEAYLSNLESGRVVVACVNSPDSVTLSGDSLAINEVEARLTGDGVFARKLKVPLAYHSHHMMLMAEDYTTSLTKILPQDRQWDEGVLYSSPVSGKIVASPASLTPDHWVRNLTSPVLFSQSFENMCFDRTSDADSPPAQRIDLVVEIGAHSTLSGPIRQILASQNPSVTMPYTSCLKRNTDAVLTMQELAGYLVCRGYPVDLTEVNFPFGQGERNFIASLPSYPWNHSSSYWAESRVNRENRFRKYTPHELIGTPMPGSTTLSPTWRNFLRLNDIPWLADHRLDSKVVLPGAGYMAMAIEAVRTVVDVSEETISGYSLREVDIASALTIPEGSSGVETQLCLRRCGEKELDHDNWYSFELASLGDGGSWIQHCTGFVCANLTAATESSPEWVKESTKALTKTYNSNDHFSGSGRPQAVGVDDIFAGLRGMTFYHGPMFQNLVDSRICGTKGITTLNVAPCASETDREYAIHPTTLDSIIVAAYSALTSNMRDGTMVVPRAIGALSIPKAFPRRSGNSLRAFTEVLKQNKRGMTSDVVVVPADENGAQSNALRIDGFFCQSIPQGQNSSAKRDPVMCFKTRWVPDMPDALRSTAVQNAMKIRLNPQEVDFEKKIIRASYYMIEDAIRELTDAGTNVMSPDQVKILDWMKAVASKVQAGELAPGCRAWPRTSKGLRQILLDEVSTINVAGKTTFRLGRQLSKIIRGEASASDVMKEDNFLQNYLQESPRQVRSYHQLGELLRLYAVQHPDAKILEVGSATGHATQPILEALKASDTGAELLCAKYELTKPSSEALETAKQSLAAWSSLVDFRTLDLGTTPVDQGFTASDYDLILIPYTAPQRDTLASFLDHVRSLLKQGGKVILIDTSRLSLDTQLVFSTLPGRWPTDNTIIPLRDWDSLLKAANFTGVEFELGDCEESQYRSSSIIISSASKQPVFPAEVTILYAGSVPPEAWLSSLRREIYESLGTTVTSVQRLQDTDTKANSVYIFIAEMEEPLLDNIDSTTFNRLREVLLNSAGLLWLSCGSLAASGNPKFGMTQGLLRTMREEDASKRIVHLDFEQQENTWSDEKRKYVLTVLQQSFDESVDLVNTEREYAVKDSILHVLRVSIDEGEENATASNPIDPEAEMLPWYHPGRDWVYEIDPAGVLSNIHFVDNPAIAGDVPDGYIEIEPKTFGLNFRDVMTSLGQLDETLIGNECSGVVTRLGPGTADSGLHVGDRVCAIADNRFGSKVFSRWSSAAKIPDAMSFEEAATIPYIWSTAYHGLVDIARIEKGESILIHSATGGVGQATLMLARHLDAEVFATCSSQAKRDFLIETYGLAPDHIFSSRDTSFAAGIRAMTPGGRGVDVVMNHLAGPLLKATWECLAPFGRFVEIGKVDMEAARRLDMTPLTRCASIYGIDILQLAKHKGRVVRRALDASIHLWEQRAVGVVGPITRYSISDMEKAMRAMQGGTHKGKIVLVPQPDDQIKVVSRPQPVRFAGARAQDATYLVVGGLGGIGRTIAIWLAERGAKHVLLVSRNAESHVDAPELKREAKKLDCDLHIRNCDVANEDSLRALLKSCAGVIPPVRGVIHAAMLLQDAVLERMTYEQWFRGVSPKVAGAWNIHNCVPDLNFFVMLSSLVGISGHMSQANYAAGNTFLDALARHRTAQGLPAVSLDLGGVKSVGFVAESEDDVLGRVIRLGSIPMEIERVLRLIESGIRVPLRASVDDAQVVTSIDSWDNLADASPIKRDLRFRTLQAVARVSGLDNSKLPGQANSDMLLTQTLSAATVTMTEAAEVIITAITDKLAKIFSLAASEIDASLSMSHYGVDSLVAVELRNWLSSSVKAKLSIFEILQSSSLAAFASTVASKSEFMKGLVQ</sequence>
<dbReference type="Pfam" id="PF00107">
    <property type="entry name" value="ADH_zinc_N"/>
    <property type="match status" value="1"/>
</dbReference>
<dbReference type="SMART" id="SM00827">
    <property type="entry name" value="PKS_AT"/>
    <property type="match status" value="1"/>
</dbReference>
<dbReference type="SUPFAM" id="SSF55048">
    <property type="entry name" value="Probable ACP-binding domain of malonyl-CoA ACP transacylase"/>
    <property type="match status" value="1"/>
</dbReference>
<evidence type="ECO:0000256" key="6">
    <source>
        <dbReference type="ARBA" id="ARBA00023268"/>
    </source>
</evidence>
<evidence type="ECO:0000259" key="12">
    <source>
        <dbReference type="PROSITE" id="PS52019"/>
    </source>
</evidence>
<dbReference type="GO" id="GO:0016491">
    <property type="term" value="F:oxidoreductase activity"/>
    <property type="evidence" value="ECO:0007669"/>
    <property type="project" value="UniProtKB-KW"/>
</dbReference>
<dbReference type="InterPro" id="IPR020841">
    <property type="entry name" value="PKS_Beta-ketoAc_synthase_dom"/>
</dbReference>
<evidence type="ECO:0000313" key="13">
    <source>
        <dbReference type="EMBL" id="RWA09000.1"/>
    </source>
</evidence>
<dbReference type="Pfam" id="PF21089">
    <property type="entry name" value="PKS_DH_N"/>
    <property type="match status" value="1"/>
</dbReference>
<dbReference type="InterPro" id="IPR020806">
    <property type="entry name" value="PKS_PP-bd"/>
</dbReference>
<evidence type="ECO:0000256" key="2">
    <source>
        <dbReference type="ARBA" id="ARBA00022553"/>
    </source>
</evidence>
<dbReference type="SMART" id="SM00823">
    <property type="entry name" value="PKS_PP"/>
    <property type="match status" value="1"/>
</dbReference>
<feature type="region of interest" description="C-terminal hotdog fold" evidence="8">
    <location>
        <begin position="1136"/>
        <end position="1289"/>
    </location>
</feature>
<keyword evidence="4" id="KW-0521">NADP</keyword>
<dbReference type="InterPro" id="IPR001227">
    <property type="entry name" value="Ac_transferase_dom_sf"/>
</dbReference>
<dbReference type="Pfam" id="PF02801">
    <property type="entry name" value="Ketoacyl-synt_C"/>
    <property type="match status" value="1"/>
</dbReference>
<dbReference type="SUPFAM" id="SSF47336">
    <property type="entry name" value="ACP-like"/>
    <property type="match status" value="1"/>
</dbReference>
<dbReference type="InterPro" id="IPR049551">
    <property type="entry name" value="PKS_DH_C"/>
</dbReference>
<dbReference type="GO" id="GO:0004312">
    <property type="term" value="F:fatty acid synthase activity"/>
    <property type="evidence" value="ECO:0007669"/>
    <property type="project" value="TreeGrafter"/>
</dbReference>
<dbReference type="FunFam" id="3.40.50.720:FF:000209">
    <property type="entry name" value="Polyketide synthase Pks12"/>
    <property type="match status" value="1"/>
</dbReference>
<dbReference type="InterPro" id="IPR049552">
    <property type="entry name" value="PKS_DH_N"/>
</dbReference>
<feature type="domain" description="PKS/mFAS DH" evidence="12">
    <location>
        <begin position="971"/>
        <end position="1289"/>
    </location>
</feature>
<dbReference type="CDD" id="cd05195">
    <property type="entry name" value="enoyl_red"/>
    <property type="match status" value="1"/>
</dbReference>
<keyword evidence="5" id="KW-0560">Oxidoreductase</keyword>
<dbReference type="PANTHER" id="PTHR43775:SF29">
    <property type="entry name" value="ASPERFURANONE POLYKETIDE SYNTHASE AFOG-RELATED"/>
    <property type="match status" value="1"/>
</dbReference>
<dbReference type="Pfam" id="PF23114">
    <property type="entry name" value="NAD-bd_HRPKS_sdrA"/>
    <property type="match status" value="1"/>
</dbReference>
<evidence type="ECO:0000256" key="9">
    <source>
        <dbReference type="SAM" id="MobiDB-lite"/>
    </source>
</evidence>
<organism evidence="13 14">
    <name type="scientific">Xylaria grammica</name>
    <dbReference type="NCBI Taxonomy" id="363999"/>
    <lineage>
        <taxon>Eukaryota</taxon>
        <taxon>Fungi</taxon>
        <taxon>Dikarya</taxon>
        <taxon>Ascomycota</taxon>
        <taxon>Pezizomycotina</taxon>
        <taxon>Sordariomycetes</taxon>
        <taxon>Xylariomycetidae</taxon>
        <taxon>Xylariales</taxon>
        <taxon>Xylariaceae</taxon>
        <taxon>Xylaria</taxon>
    </lineage>
</organism>
<dbReference type="InterPro" id="IPR016036">
    <property type="entry name" value="Malonyl_transacylase_ACP-bd"/>
</dbReference>
<proteinExistence type="predicted"/>
<feature type="active site" description="Proton acceptor; for dehydratase activity" evidence="8">
    <location>
        <position position="1003"/>
    </location>
</feature>
<dbReference type="Pfam" id="PF23297">
    <property type="entry name" value="ACP_SdgA_C"/>
    <property type="match status" value="1"/>
</dbReference>
<dbReference type="SMART" id="SM00822">
    <property type="entry name" value="PKS_KR"/>
    <property type="match status" value="1"/>
</dbReference>
<dbReference type="InterPro" id="IPR009081">
    <property type="entry name" value="PP-bd_ACP"/>
</dbReference>
<dbReference type="STRING" id="363999.A0A439D3P0"/>
<dbReference type="PROSITE" id="PS50075">
    <property type="entry name" value="CARRIER"/>
    <property type="match status" value="1"/>
</dbReference>
<dbReference type="InterPro" id="IPR011032">
    <property type="entry name" value="GroES-like_sf"/>
</dbReference>
<dbReference type="GO" id="GO:0031177">
    <property type="term" value="F:phosphopantetheine binding"/>
    <property type="evidence" value="ECO:0007669"/>
    <property type="project" value="InterPro"/>
</dbReference>
<dbReference type="InterPro" id="IPR036291">
    <property type="entry name" value="NAD(P)-bd_dom_sf"/>
</dbReference>
<reference evidence="13 14" key="1">
    <citation type="submission" date="2018-12" db="EMBL/GenBank/DDBJ databases">
        <title>Draft genome sequence of Xylaria grammica IHI A82.</title>
        <authorList>
            <person name="Buettner E."/>
            <person name="Kellner H."/>
        </authorList>
    </citation>
    <scope>NUCLEOTIDE SEQUENCE [LARGE SCALE GENOMIC DNA]</scope>
    <source>
        <strain evidence="13 14">IHI A82</strain>
    </source>
</reference>
<dbReference type="GO" id="GO:1901336">
    <property type="term" value="P:lactone biosynthetic process"/>
    <property type="evidence" value="ECO:0007669"/>
    <property type="project" value="UniProtKB-ARBA"/>
</dbReference>
<dbReference type="CDD" id="cd02440">
    <property type="entry name" value="AdoMet_MTases"/>
    <property type="match status" value="1"/>
</dbReference>
<keyword evidence="6" id="KW-0511">Multifunctional enzyme</keyword>
<dbReference type="SUPFAM" id="SSF53335">
    <property type="entry name" value="S-adenosyl-L-methionine-dependent methyltransferases"/>
    <property type="match status" value="1"/>
</dbReference>
<dbReference type="InterPro" id="IPR032821">
    <property type="entry name" value="PKS_assoc"/>
</dbReference>
<dbReference type="InterPro" id="IPR042104">
    <property type="entry name" value="PKS_dehydratase_sf"/>
</dbReference>
<evidence type="ECO:0000259" key="10">
    <source>
        <dbReference type="PROSITE" id="PS50075"/>
    </source>
</evidence>
<dbReference type="InterPro" id="IPR016035">
    <property type="entry name" value="Acyl_Trfase/lysoPLipase"/>
</dbReference>
<keyword evidence="2" id="KW-0597">Phosphoprotein</keyword>
<dbReference type="PROSITE" id="PS00606">
    <property type="entry name" value="KS3_1"/>
    <property type="match status" value="1"/>
</dbReference>
<dbReference type="InterPro" id="IPR014043">
    <property type="entry name" value="Acyl_transferase_dom"/>
</dbReference>
<dbReference type="PROSITE" id="PS00012">
    <property type="entry name" value="PHOSPHOPANTETHEINE"/>
    <property type="match status" value="1"/>
</dbReference>
<feature type="region of interest" description="Disordered" evidence="9">
    <location>
        <begin position="1"/>
        <end position="35"/>
    </location>
</feature>
<dbReference type="Pfam" id="PF08242">
    <property type="entry name" value="Methyltransf_12"/>
    <property type="match status" value="1"/>
</dbReference>
<feature type="domain" description="Carrier" evidence="10">
    <location>
        <begin position="2496"/>
        <end position="2573"/>
    </location>
</feature>
<dbReference type="PROSITE" id="PS52004">
    <property type="entry name" value="KS3_2"/>
    <property type="match status" value="1"/>
</dbReference>
<feature type="region of interest" description="N-terminal hotdog fold" evidence="8">
    <location>
        <begin position="971"/>
        <end position="1106"/>
    </location>
</feature>
<dbReference type="InterPro" id="IPR056501">
    <property type="entry name" value="NAD-bd_HRPKS_sdrA"/>
</dbReference>
<dbReference type="Pfam" id="PF08659">
    <property type="entry name" value="KR"/>
    <property type="match status" value="1"/>
</dbReference>
<dbReference type="Pfam" id="PF00698">
    <property type="entry name" value="Acyl_transf_1"/>
    <property type="match status" value="1"/>
</dbReference>
<dbReference type="InterPro" id="IPR014030">
    <property type="entry name" value="Ketoacyl_synth_N"/>
</dbReference>
<dbReference type="Pfam" id="PF00109">
    <property type="entry name" value="ketoacyl-synt"/>
    <property type="match status" value="1"/>
</dbReference>
<dbReference type="InterPro" id="IPR016039">
    <property type="entry name" value="Thiolase-like"/>
</dbReference>
<protein>
    <submittedName>
        <fullName evidence="13">Uncharacterized protein</fullName>
    </submittedName>
</protein>
<evidence type="ECO:0000256" key="8">
    <source>
        <dbReference type="PROSITE-ProRule" id="PRU01363"/>
    </source>
</evidence>
<dbReference type="InterPro" id="IPR057326">
    <property type="entry name" value="KR_dom"/>
</dbReference>
<dbReference type="InterPro" id="IPR013149">
    <property type="entry name" value="ADH-like_C"/>
</dbReference>
<evidence type="ECO:0000256" key="1">
    <source>
        <dbReference type="ARBA" id="ARBA00022450"/>
    </source>
</evidence>
<dbReference type="GO" id="GO:0006633">
    <property type="term" value="P:fatty acid biosynthetic process"/>
    <property type="evidence" value="ECO:0007669"/>
    <property type="project" value="InterPro"/>
</dbReference>
<dbReference type="Gene3D" id="3.40.366.10">
    <property type="entry name" value="Malonyl-Coenzyme A Acyl Carrier Protein, domain 2"/>
    <property type="match status" value="1"/>
</dbReference>
<dbReference type="InterPro" id="IPR049900">
    <property type="entry name" value="PKS_mFAS_DH"/>
</dbReference>
<dbReference type="InterPro" id="IPR036736">
    <property type="entry name" value="ACP-like_sf"/>
</dbReference>
<evidence type="ECO:0000259" key="11">
    <source>
        <dbReference type="PROSITE" id="PS52004"/>
    </source>
</evidence>
<keyword evidence="14" id="KW-1185">Reference proteome</keyword>
<dbReference type="Gene3D" id="1.10.1200.10">
    <property type="entry name" value="ACP-like"/>
    <property type="match status" value="1"/>
</dbReference>
<dbReference type="GO" id="GO:0004315">
    <property type="term" value="F:3-oxoacyl-[acyl-carrier-protein] synthase activity"/>
    <property type="evidence" value="ECO:0007669"/>
    <property type="project" value="InterPro"/>
</dbReference>
<dbReference type="Pfam" id="PF14765">
    <property type="entry name" value="PS-DH"/>
    <property type="match status" value="1"/>
</dbReference>
<keyword evidence="1" id="KW-0596">Phosphopantetheine</keyword>
<dbReference type="InterPro" id="IPR013217">
    <property type="entry name" value="Methyltransf_12"/>
</dbReference>
<dbReference type="InterPro" id="IPR013968">
    <property type="entry name" value="PKS_KR"/>
</dbReference>
<dbReference type="InterPro" id="IPR050091">
    <property type="entry name" value="PKS_NRPS_Biosynth_Enz"/>
</dbReference>
<dbReference type="SUPFAM" id="SSF50129">
    <property type="entry name" value="GroES-like"/>
    <property type="match status" value="1"/>
</dbReference>
<evidence type="ECO:0000256" key="7">
    <source>
        <dbReference type="ARBA" id="ARBA00023315"/>
    </source>
</evidence>
<dbReference type="CDD" id="cd00833">
    <property type="entry name" value="PKS"/>
    <property type="match status" value="1"/>
</dbReference>
<evidence type="ECO:0000256" key="5">
    <source>
        <dbReference type="ARBA" id="ARBA00023002"/>
    </source>
</evidence>
<dbReference type="SUPFAM" id="SSF52151">
    <property type="entry name" value="FabD/lysophospholipase-like"/>
    <property type="match status" value="1"/>
</dbReference>
<evidence type="ECO:0000313" key="14">
    <source>
        <dbReference type="Proteomes" id="UP000286045"/>
    </source>
</evidence>
<dbReference type="PANTHER" id="PTHR43775">
    <property type="entry name" value="FATTY ACID SYNTHASE"/>
    <property type="match status" value="1"/>
</dbReference>